<name>A0A1H7RW75_9HYPH</name>
<dbReference type="OrthoDB" id="9807547at2"/>
<gene>
    <name evidence="2" type="ORF">SAMN04515666_104549</name>
</gene>
<evidence type="ECO:0000313" key="3">
    <source>
        <dbReference type="Proteomes" id="UP000199664"/>
    </source>
</evidence>
<dbReference type="RefSeq" id="WP_091835983.1">
    <property type="nucleotide sequence ID" value="NZ_FOAN01000004.1"/>
</dbReference>
<dbReference type="STRING" id="1036779.SAMN04515666_104549"/>
<keyword evidence="3" id="KW-1185">Reference proteome</keyword>
<dbReference type="GO" id="GO:0003700">
    <property type="term" value="F:DNA-binding transcription factor activity"/>
    <property type="evidence" value="ECO:0007669"/>
    <property type="project" value="TreeGrafter"/>
</dbReference>
<protein>
    <submittedName>
        <fullName evidence="2">Cyclic nucleotide-binding domain-containing protein</fullName>
    </submittedName>
</protein>
<dbReference type="SUPFAM" id="SSF51206">
    <property type="entry name" value="cAMP-binding domain-like"/>
    <property type="match status" value="1"/>
</dbReference>
<dbReference type="SMART" id="SM00100">
    <property type="entry name" value="cNMP"/>
    <property type="match status" value="1"/>
</dbReference>
<dbReference type="InterPro" id="IPR014710">
    <property type="entry name" value="RmlC-like_jellyroll"/>
</dbReference>
<dbReference type="InterPro" id="IPR050397">
    <property type="entry name" value="Env_Response_Regulators"/>
</dbReference>
<feature type="domain" description="Cyclic nucleotide-binding" evidence="1">
    <location>
        <begin position="15"/>
        <end position="133"/>
    </location>
</feature>
<evidence type="ECO:0000313" key="2">
    <source>
        <dbReference type="EMBL" id="SEL64279.1"/>
    </source>
</evidence>
<dbReference type="PROSITE" id="PS50042">
    <property type="entry name" value="CNMP_BINDING_3"/>
    <property type="match status" value="1"/>
</dbReference>
<dbReference type="PANTHER" id="PTHR24567">
    <property type="entry name" value="CRP FAMILY TRANSCRIPTIONAL REGULATORY PROTEIN"/>
    <property type="match status" value="1"/>
</dbReference>
<dbReference type="Gene3D" id="2.60.120.10">
    <property type="entry name" value="Jelly Rolls"/>
    <property type="match status" value="1"/>
</dbReference>
<organism evidence="2 3">
    <name type="scientific">Bosea lupini</name>
    <dbReference type="NCBI Taxonomy" id="1036779"/>
    <lineage>
        <taxon>Bacteria</taxon>
        <taxon>Pseudomonadati</taxon>
        <taxon>Pseudomonadota</taxon>
        <taxon>Alphaproteobacteria</taxon>
        <taxon>Hyphomicrobiales</taxon>
        <taxon>Boseaceae</taxon>
        <taxon>Bosea</taxon>
    </lineage>
</organism>
<reference evidence="3" key="1">
    <citation type="submission" date="2016-10" db="EMBL/GenBank/DDBJ databases">
        <authorList>
            <person name="Varghese N."/>
            <person name="Submissions S."/>
        </authorList>
    </citation>
    <scope>NUCLEOTIDE SEQUENCE [LARGE SCALE GENOMIC DNA]</scope>
    <source>
        <strain evidence="3">LMG 26383,CCUG 61248,R- 45681</strain>
    </source>
</reference>
<dbReference type="InterPro" id="IPR018490">
    <property type="entry name" value="cNMP-bd_dom_sf"/>
</dbReference>
<dbReference type="CDD" id="cd00038">
    <property type="entry name" value="CAP_ED"/>
    <property type="match status" value="1"/>
</dbReference>
<evidence type="ECO:0000259" key="1">
    <source>
        <dbReference type="PROSITE" id="PS50042"/>
    </source>
</evidence>
<accession>A0A1H7RW75</accession>
<dbReference type="AlphaFoldDB" id="A0A1H7RW75"/>
<dbReference type="InterPro" id="IPR000595">
    <property type="entry name" value="cNMP-bd_dom"/>
</dbReference>
<dbReference type="EMBL" id="FOAN01000004">
    <property type="protein sequence ID" value="SEL64279.1"/>
    <property type="molecule type" value="Genomic_DNA"/>
</dbReference>
<dbReference type="PANTHER" id="PTHR24567:SF68">
    <property type="entry name" value="DNA-BINDING TRANSCRIPTIONAL DUAL REGULATOR CRP"/>
    <property type="match status" value="1"/>
</dbReference>
<dbReference type="GO" id="GO:0005829">
    <property type="term" value="C:cytosol"/>
    <property type="evidence" value="ECO:0007669"/>
    <property type="project" value="TreeGrafter"/>
</dbReference>
<proteinExistence type="predicted"/>
<dbReference type="Pfam" id="PF00027">
    <property type="entry name" value="cNMP_binding"/>
    <property type="match status" value="1"/>
</dbReference>
<dbReference type="Proteomes" id="UP000199664">
    <property type="component" value="Unassembled WGS sequence"/>
</dbReference>
<sequence length="154" mass="16357">MSLNDDIALLARQPLLGLMDRDALRLLAFAAETRSLRAGDVLFRRGEGSDGAFLIISGAVALKREDDGRPADEVVGPGALIGELALFTALERPVTAIAREPTQVMRLARSVMRRVLGESPDSAQAIAAAVAERLHAFNSELAAVGTALRAIDVR</sequence>